<gene>
    <name evidence="2" type="ordered locus">Bamb_4556</name>
</gene>
<protein>
    <submittedName>
        <fullName evidence="2">Uncharacterized protein</fullName>
    </submittedName>
</protein>
<dbReference type="AlphaFoldDB" id="Q0B6W7"/>
<dbReference type="Proteomes" id="UP000000662">
    <property type="component" value="Chromosome 2"/>
</dbReference>
<name>Q0B6W7_BURCM</name>
<sequence>MTVAPPGGQAAARAAGIIGPHRRGLADSPKRIDARPRRAIDSMAVRAVRSGRVPRTACVVPPREHDGLKRHTYMSTPSCRAAPA</sequence>
<organism evidence="2 3">
    <name type="scientific">Burkholderia ambifaria (strain ATCC BAA-244 / DSM 16087 / CCUG 44356 / LMG 19182 / AMMD)</name>
    <name type="common">Burkholderia cepacia (strain AMMD)</name>
    <dbReference type="NCBI Taxonomy" id="339670"/>
    <lineage>
        <taxon>Bacteria</taxon>
        <taxon>Pseudomonadati</taxon>
        <taxon>Pseudomonadota</taxon>
        <taxon>Betaproteobacteria</taxon>
        <taxon>Burkholderiales</taxon>
        <taxon>Burkholderiaceae</taxon>
        <taxon>Burkholderia</taxon>
        <taxon>Burkholderia cepacia complex</taxon>
    </lineage>
</organism>
<reference evidence="2" key="1">
    <citation type="submission" date="2006-08" db="EMBL/GenBank/DDBJ databases">
        <title>Complete sequence of Chromosome 2 of Burkholderia cepacia AMMD.</title>
        <authorList>
            <consortium name="US DOE Joint Genome Institute"/>
            <person name="Copeland A."/>
            <person name="Lucas S."/>
            <person name="Lapidus A."/>
            <person name="Barry K."/>
            <person name="Detter J.C."/>
            <person name="Glavina del Rio T."/>
            <person name="Hammon N."/>
            <person name="Israni S."/>
            <person name="Pitluck S."/>
            <person name="Bruce D."/>
            <person name="Chain P."/>
            <person name="Malfatti S."/>
            <person name="Shin M."/>
            <person name="Vergez L."/>
            <person name="Schmutz J."/>
            <person name="Larimer F."/>
            <person name="Land M."/>
            <person name="Hauser L."/>
            <person name="Kyrpides N."/>
            <person name="Kim E."/>
            <person name="Parke J."/>
            <person name="Coenye T."/>
            <person name="Konstantinidis K."/>
            <person name="Ramette A."/>
            <person name="Tiedje J."/>
            <person name="Richardson P."/>
        </authorList>
    </citation>
    <scope>NUCLEOTIDE SEQUENCE</scope>
    <source>
        <strain evidence="2">AMMD</strain>
    </source>
</reference>
<dbReference type="EMBL" id="CP000441">
    <property type="protein sequence ID" value="ABI90106.1"/>
    <property type="molecule type" value="Genomic_DNA"/>
</dbReference>
<evidence type="ECO:0000313" key="3">
    <source>
        <dbReference type="Proteomes" id="UP000000662"/>
    </source>
</evidence>
<proteinExistence type="predicted"/>
<keyword evidence="3" id="KW-1185">Reference proteome</keyword>
<feature type="region of interest" description="Disordered" evidence="1">
    <location>
        <begin position="1"/>
        <end position="31"/>
    </location>
</feature>
<dbReference type="KEGG" id="bam:Bamb_4556"/>
<feature type="compositionally biased region" description="Low complexity" evidence="1">
    <location>
        <begin position="1"/>
        <end position="19"/>
    </location>
</feature>
<evidence type="ECO:0000256" key="1">
    <source>
        <dbReference type="SAM" id="MobiDB-lite"/>
    </source>
</evidence>
<accession>Q0B6W7</accession>
<evidence type="ECO:0000313" key="2">
    <source>
        <dbReference type="EMBL" id="ABI90106.1"/>
    </source>
</evidence>